<keyword evidence="6 13" id="KW-0963">Cytoplasm</keyword>
<dbReference type="SUPFAM" id="SSF110399">
    <property type="entry name" value="ThiG-like"/>
    <property type="match status" value="1"/>
</dbReference>
<reference evidence="15 16" key="1">
    <citation type="submission" date="2016-07" db="EMBL/GenBank/DDBJ databases">
        <authorList>
            <person name="Jeong J.-J."/>
            <person name="Kim D.W."/>
            <person name="Sang M.K."/>
            <person name="Choi I.-G."/>
            <person name="Kim K.D."/>
        </authorList>
    </citation>
    <scope>NUCLEOTIDE SEQUENCE [LARGE SCALE GENOMIC DNA]</scope>
    <source>
        <strain evidence="15 16">UTM-3</strain>
    </source>
</reference>
<keyword evidence="16" id="KW-1185">Reference proteome</keyword>
<evidence type="ECO:0000313" key="16">
    <source>
        <dbReference type="Proteomes" id="UP000092651"/>
    </source>
</evidence>
<dbReference type="AlphaFoldDB" id="A0A1B8ZAG2"/>
<name>A0A1B8ZAG2_9FLAO</name>
<accession>A0A1B8ZAG2</accession>
<dbReference type="GO" id="GO:0005737">
    <property type="term" value="C:cytoplasm"/>
    <property type="evidence" value="ECO:0007669"/>
    <property type="project" value="UniProtKB-SubCell"/>
</dbReference>
<dbReference type="RefSeq" id="WP_065396429.1">
    <property type="nucleotide sequence ID" value="NZ_JBOFOB010000592.1"/>
</dbReference>
<keyword evidence="9 13" id="KW-0704">Schiff base</keyword>
<organism evidence="15 16">
    <name type="scientific">Chryseobacterium artocarpi</name>
    <dbReference type="NCBI Taxonomy" id="1414727"/>
    <lineage>
        <taxon>Bacteria</taxon>
        <taxon>Pseudomonadati</taxon>
        <taxon>Bacteroidota</taxon>
        <taxon>Flavobacteriia</taxon>
        <taxon>Flavobacteriales</taxon>
        <taxon>Weeksellaceae</taxon>
        <taxon>Chryseobacterium group</taxon>
        <taxon>Chryseobacterium</taxon>
    </lineage>
</organism>
<comment type="subcellular location">
    <subcellularLocation>
        <location evidence="2 13">Cytoplasm</location>
    </subcellularLocation>
</comment>
<sequence length="258" mass="27474">MHNQKLIIADRTFESRLFLGTGKFGSLQDMAASVVASESNMVTMALKRIDAQSEEDDLLDSLKGTHVHLLPNTSGARTAKEAVLAAQLAREALETNWVKLEIHPDPKYLLPDPIETLYATEELAKLGFVVMPYIHADPVLCKRLEDAGTAVVMPLGAPIGTNKGLRTLDFLEIIISQSNVPVVVDAGIGAPSDAAKAMEMGADAVLVNTAIAVARNPVNMAVAFKEGVIAGRRAFESGLGAIANHAEASSPLTSFLFE</sequence>
<evidence type="ECO:0000256" key="5">
    <source>
        <dbReference type="ARBA" id="ARBA00019753"/>
    </source>
</evidence>
<protein>
    <recommendedName>
        <fullName evidence="5 13">Thiazole synthase</fullName>
        <ecNumber evidence="4 13">2.8.1.10</ecNumber>
    </recommendedName>
</protein>
<comment type="pathway">
    <text evidence="3 13">Cofactor biosynthesis; thiamine diphosphate biosynthesis.</text>
</comment>
<dbReference type="GO" id="GO:0009229">
    <property type="term" value="P:thiamine diphosphate biosynthetic process"/>
    <property type="evidence" value="ECO:0007669"/>
    <property type="project" value="UniProtKB-UniRule"/>
</dbReference>
<comment type="caution">
    <text evidence="15">The sequence shown here is derived from an EMBL/GenBank/DDBJ whole genome shotgun (WGS) entry which is preliminary data.</text>
</comment>
<evidence type="ECO:0000256" key="1">
    <source>
        <dbReference type="ARBA" id="ARBA00002834"/>
    </source>
</evidence>
<evidence type="ECO:0000256" key="4">
    <source>
        <dbReference type="ARBA" id="ARBA00011960"/>
    </source>
</evidence>
<evidence type="ECO:0000256" key="11">
    <source>
        <dbReference type="ARBA" id="ARBA00060826"/>
    </source>
</evidence>
<dbReference type="InterPro" id="IPR013785">
    <property type="entry name" value="Aldolase_TIM"/>
</dbReference>
<feature type="active site" description="Schiff-base intermediate with DXP" evidence="13">
    <location>
        <position position="99"/>
    </location>
</feature>
<feature type="binding site" evidence="13">
    <location>
        <begin position="208"/>
        <end position="209"/>
    </location>
    <ligand>
        <name>1-deoxy-D-xylulose 5-phosphate</name>
        <dbReference type="ChEBI" id="CHEBI:57792"/>
    </ligand>
</feature>
<dbReference type="GO" id="GO:1990107">
    <property type="term" value="F:thiazole synthase activity"/>
    <property type="evidence" value="ECO:0007669"/>
    <property type="project" value="UniProtKB-EC"/>
</dbReference>
<evidence type="ECO:0000256" key="8">
    <source>
        <dbReference type="ARBA" id="ARBA00022977"/>
    </source>
</evidence>
<dbReference type="InterPro" id="IPR033983">
    <property type="entry name" value="Thiazole_synthase_ThiG"/>
</dbReference>
<feature type="domain" description="Thiazole synthase ThiG" evidence="14">
    <location>
        <begin position="8"/>
        <end position="251"/>
    </location>
</feature>
<evidence type="ECO:0000256" key="2">
    <source>
        <dbReference type="ARBA" id="ARBA00004496"/>
    </source>
</evidence>
<keyword evidence="7 13" id="KW-0808">Transferase</keyword>
<dbReference type="OrthoDB" id="9805935at2"/>
<dbReference type="InterPro" id="IPR008867">
    <property type="entry name" value="ThiG"/>
</dbReference>
<dbReference type="CDD" id="cd04728">
    <property type="entry name" value="ThiG"/>
    <property type="match status" value="1"/>
</dbReference>
<evidence type="ECO:0000256" key="10">
    <source>
        <dbReference type="ARBA" id="ARBA00049897"/>
    </source>
</evidence>
<dbReference type="EC" id="2.8.1.10" evidence="4 13"/>
<evidence type="ECO:0000259" key="14">
    <source>
        <dbReference type="Pfam" id="PF05690"/>
    </source>
</evidence>
<evidence type="ECO:0000256" key="6">
    <source>
        <dbReference type="ARBA" id="ARBA00022490"/>
    </source>
</evidence>
<dbReference type="Pfam" id="PF05690">
    <property type="entry name" value="ThiG"/>
    <property type="match status" value="1"/>
</dbReference>
<feature type="binding site" evidence="13">
    <location>
        <position position="160"/>
    </location>
    <ligand>
        <name>1-deoxy-D-xylulose 5-phosphate</name>
        <dbReference type="ChEBI" id="CHEBI:57792"/>
    </ligand>
</feature>
<dbReference type="Proteomes" id="UP000092651">
    <property type="component" value="Unassembled WGS sequence"/>
</dbReference>
<comment type="subunit">
    <text evidence="12 13">Homotetramer. Forms heterodimers with either ThiH or ThiS.</text>
</comment>
<gene>
    <name evidence="13" type="primary">thiG</name>
    <name evidence="15" type="ORF">BBI01_19170</name>
</gene>
<evidence type="ECO:0000256" key="12">
    <source>
        <dbReference type="ARBA" id="ARBA00062692"/>
    </source>
</evidence>
<comment type="catalytic activity">
    <reaction evidence="10 13">
        <text>[ThiS sulfur-carrier protein]-C-terminal-Gly-aminoethanethioate + 2-iminoacetate + 1-deoxy-D-xylulose 5-phosphate = [ThiS sulfur-carrier protein]-C-terminal Gly-Gly + 2-[(2R,5Z)-2-carboxy-4-methylthiazol-5(2H)-ylidene]ethyl phosphate + 2 H2O + H(+)</text>
        <dbReference type="Rhea" id="RHEA:26297"/>
        <dbReference type="Rhea" id="RHEA-COMP:12909"/>
        <dbReference type="Rhea" id="RHEA-COMP:19908"/>
        <dbReference type="ChEBI" id="CHEBI:15377"/>
        <dbReference type="ChEBI" id="CHEBI:15378"/>
        <dbReference type="ChEBI" id="CHEBI:57792"/>
        <dbReference type="ChEBI" id="CHEBI:62899"/>
        <dbReference type="ChEBI" id="CHEBI:77846"/>
        <dbReference type="ChEBI" id="CHEBI:90778"/>
        <dbReference type="ChEBI" id="CHEBI:232372"/>
        <dbReference type="EC" id="2.8.1.10"/>
    </reaction>
</comment>
<dbReference type="EMBL" id="MAYH01000049">
    <property type="protein sequence ID" value="OCA68560.1"/>
    <property type="molecule type" value="Genomic_DNA"/>
</dbReference>
<dbReference type="HAMAP" id="MF_00443">
    <property type="entry name" value="ThiG"/>
    <property type="match status" value="1"/>
</dbReference>
<proteinExistence type="inferred from homology"/>
<evidence type="ECO:0000256" key="13">
    <source>
        <dbReference type="HAMAP-Rule" id="MF_00443"/>
    </source>
</evidence>
<comment type="function">
    <text evidence="1 13">Catalyzes the rearrangement of 1-deoxy-D-xylulose 5-phosphate (DXP) to produce the thiazole phosphate moiety of thiamine. Sulfur is provided by the thiocarboxylate moiety of the carrier protein ThiS. In vitro, sulfur can be provided by H(2)S.</text>
</comment>
<comment type="similarity">
    <text evidence="11 13">Belongs to the ThiG family.</text>
</comment>
<dbReference type="FunFam" id="3.20.20.70:FF:000049">
    <property type="entry name" value="Thiazole synthase"/>
    <property type="match status" value="1"/>
</dbReference>
<keyword evidence="8 13" id="KW-0784">Thiamine biosynthesis</keyword>
<dbReference type="UniPathway" id="UPA00060"/>
<dbReference type="Gene3D" id="3.20.20.70">
    <property type="entry name" value="Aldolase class I"/>
    <property type="match status" value="1"/>
</dbReference>
<evidence type="ECO:0000313" key="15">
    <source>
        <dbReference type="EMBL" id="OCA68560.1"/>
    </source>
</evidence>
<evidence type="ECO:0000256" key="3">
    <source>
        <dbReference type="ARBA" id="ARBA00004948"/>
    </source>
</evidence>
<dbReference type="PANTHER" id="PTHR34266:SF2">
    <property type="entry name" value="THIAZOLE SYNTHASE"/>
    <property type="match status" value="1"/>
</dbReference>
<feature type="binding site" evidence="13">
    <location>
        <begin position="186"/>
        <end position="187"/>
    </location>
    <ligand>
        <name>1-deoxy-D-xylulose 5-phosphate</name>
        <dbReference type="ChEBI" id="CHEBI:57792"/>
    </ligand>
</feature>
<dbReference type="PANTHER" id="PTHR34266">
    <property type="entry name" value="THIAZOLE SYNTHASE"/>
    <property type="match status" value="1"/>
</dbReference>
<evidence type="ECO:0000256" key="7">
    <source>
        <dbReference type="ARBA" id="ARBA00022679"/>
    </source>
</evidence>
<evidence type="ECO:0000256" key="9">
    <source>
        <dbReference type="ARBA" id="ARBA00023270"/>
    </source>
</evidence>